<feature type="transmembrane region" description="Helical" evidence="1">
    <location>
        <begin position="41"/>
        <end position="63"/>
    </location>
</feature>
<evidence type="ECO:0000313" key="2">
    <source>
        <dbReference type="EnsemblPlants" id="Kaladp0081s0346.1.v1.1"/>
    </source>
</evidence>
<keyword evidence="3" id="KW-1185">Reference proteome</keyword>
<reference evidence="2" key="1">
    <citation type="submission" date="2021-01" db="UniProtKB">
        <authorList>
            <consortium name="EnsemblPlants"/>
        </authorList>
    </citation>
    <scope>IDENTIFICATION</scope>
</reference>
<dbReference type="Proteomes" id="UP000594263">
    <property type="component" value="Unplaced"/>
</dbReference>
<evidence type="ECO:0000256" key="1">
    <source>
        <dbReference type="SAM" id="Phobius"/>
    </source>
</evidence>
<dbReference type="Gramene" id="Kaladp0081s0346.1.v1.1">
    <property type="protein sequence ID" value="Kaladp0081s0346.1.v1.1"/>
    <property type="gene ID" value="Kaladp0081s0346.v1.1"/>
</dbReference>
<keyword evidence="1" id="KW-1133">Transmembrane helix</keyword>
<sequence length="77" mass="8899">MIAYAVILAIGFKGGGYWLTCAKDLKIGMCIYGSYVYGEYIFIFFVLLCCVIQQMHLLFNLYIHSPSRFKDDVMYDC</sequence>
<dbReference type="AlphaFoldDB" id="A0A7N0UTI6"/>
<accession>A0A7N0UTI6</accession>
<proteinExistence type="predicted"/>
<organism evidence="2 3">
    <name type="scientific">Kalanchoe fedtschenkoi</name>
    <name type="common">Lavender scallops</name>
    <name type="synonym">South American air plant</name>
    <dbReference type="NCBI Taxonomy" id="63787"/>
    <lineage>
        <taxon>Eukaryota</taxon>
        <taxon>Viridiplantae</taxon>
        <taxon>Streptophyta</taxon>
        <taxon>Embryophyta</taxon>
        <taxon>Tracheophyta</taxon>
        <taxon>Spermatophyta</taxon>
        <taxon>Magnoliopsida</taxon>
        <taxon>eudicotyledons</taxon>
        <taxon>Gunneridae</taxon>
        <taxon>Pentapetalae</taxon>
        <taxon>Saxifragales</taxon>
        <taxon>Crassulaceae</taxon>
        <taxon>Kalanchoe</taxon>
    </lineage>
</organism>
<keyword evidence="1" id="KW-0472">Membrane</keyword>
<protein>
    <submittedName>
        <fullName evidence="2">Uncharacterized protein</fullName>
    </submittedName>
</protein>
<name>A0A7N0UTI6_KALFE</name>
<keyword evidence="1" id="KW-0812">Transmembrane</keyword>
<dbReference type="EnsemblPlants" id="Kaladp0081s0346.1.v1.1">
    <property type="protein sequence ID" value="Kaladp0081s0346.1.v1.1"/>
    <property type="gene ID" value="Kaladp0081s0346.v1.1"/>
</dbReference>
<evidence type="ECO:0000313" key="3">
    <source>
        <dbReference type="Proteomes" id="UP000594263"/>
    </source>
</evidence>